<dbReference type="STRING" id="930992.A0A0C9ZR85"/>
<dbReference type="PANTHER" id="PTHR22930:SF85">
    <property type="entry name" value="GH03217P-RELATED"/>
    <property type="match status" value="1"/>
</dbReference>
<evidence type="ECO:0000256" key="4">
    <source>
        <dbReference type="ARBA" id="ARBA00022722"/>
    </source>
</evidence>
<evidence type="ECO:0000259" key="8">
    <source>
        <dbReference type="Pfam" id="PF13359"/>
    </source>
</evidence>
<dbReference type="InterPro" id="IPR045249">
    <property type="entry name" value="HARBI1-like"/>
</dbReference>
<dbReference type="Proteomes" id="UP000054485">
    <property type="component" value="Unassembled WGS sequence"/>
</dbReference>
<gene>
    <name evidence="9" type="ORF">CY34DRAFT_87641</name>
</gene>
<comment type="subcellular location">
    <subcellularLocation>
        <location evidence="2">Nucleus</location>
    </subcellularLocation>
</comment>
<dbReference type="EMBL" id="KN835309">
    <property type="protein sequence ID" value="KIK40255.1"/>
    <property type="molecule type" value="Genomic_DNA"/>
</dbReference>
<comment type="similarity">
    <text evidence="3">Belongs to the HARBI1 family.</text>
</comment>
<dbReference type="InParanoid" id="A0A0C9ZR85"/>
<dbReference type="GO" id="GO:0016787">
    <property type="term" value="F:hydrolase activity"/>
    <property type="evidence" value="ECO:0007669"/>
    <property type="project" value="UniProtKB-KW"/>
</dbReference>
<name>A0A0C9ZR85_9AGAM</name>
<dbReference type="HOGENOM" id="CLU_018552_9_0_1"/>
<proteinExistence type="inferred from homology"/>
<keyword evidence="10" id="KW-1185">Reference proteome</keyword>
<dbReference type="GO" id="GO:0004518">
    <property type="term" value="F:nuclease activity"/>
    <property type="evidence" value="ECO:0007669"/>
    <property type="project" value="UniProtKB-KW"/>
</dbReference>
<sequence length="203" mass="23715">HTLLIVNYSLSHPGSVHDTFTFQSTRLYNEHADLLPDGHWVWADSAYPLEPWCIPPFKKPCNGWLMKNQKTFNYHLSKIRVHVKHTFAVLKGQFQFLRELQFRIQTEKDLKFSVQWIKCCIILHNMIIRFETDHHKQDGTYKSSLKWAHVEGKDFIPQEYEAPDGDEVVGDRTYDGTPGQATRARLMDELFDSPQSNAQRRAG</sequence>
<keyword evidence="6" id="KW-0378">Hydrolase</keyword>
<reference evidence="9 10" key="1">
    <citation type="submission" date="2014-04" db="EMBL/GenBank/DDBJ databases">
        <authorList>
            <consortium name="DOE Joint Genome Institute"/>
            <person name="Kuo A."/>
            <person name="Ruytinx J."/>
            <person name="Rineau F."/>
            <person name="Colpaert J."/>
            <person name="Kohler A."/>
            <person name="Nagy L.G."/>
            <person name="Floudas D."/>
            <person name="Copeland A."/>
            <person name="Barry K.W."/>
            <person name="Cichocki N."/>
            <person name="Veneault-Fourrey C."/>
            <person name="LaButti K."/>
            <person name="Lindquist E.A."/>
            <person name="Lipzen A."/>
            <person name="Lundell T."/>
            <person name="Morin E."/>
            <person name="Murat C."/>
            <person name="Sun H."/>
            <person name="Tunlid A."/>
            <person name="Henrissat B."/>
            <person name="Grigoriev I.V."/>
            <person name="Hibbett D.S."/>
            <person name="Martin F."/>
            <person name="Nordberg H.P."/>
            <person name="Cantor M.N."/>
            <person name="Hua S.X."/>
        </authorList>
    </citation>
    <scope>NUCLEOTIDE SEQUENCE [LARGE SCALE GENOMIC DNA]</scope>
    <source>
        <strain evidence="9 10">UH-Slu-Lm8-n1</strain>
    </source>
</reference>
<dbReference type="OrthoDB" id="2499472at2759"/>
<evidence type="ECO:0000256" key="3">
    <source>
        <dbReference type="ARBA" id="ARBA00006958"/>
    </source>
</evidence>
<feature type="domain" description="DDE Tnp4" evidence="8">
    <location>
        <begin position="5"/>
        <end position="125"/>
    </location>
</feature>
<feature type="non-terminal residue" evidence="9">
    <location>
        <position position="1"/>
    </location>
</feature>
<evidence type="ECO:0000256" key="7">
    <source>
        <dbReference type="ARBA" id="ARBA00023242"/>
    </source>
</evidence>
<organism evidence="9 10">
    <name type="scientific">Suillus luteus UH-Slu-Lm8-n1</name>
    <dbReference type="NCBI Taxonomy" id="930992"/>
    <lineage>
        <taxon>Eukaryota</taxon>
        <taxon>Fungi</taxon>
        <taxon>Dikarya</taxon>
        <taxon>Basidiomycota</taxon>
        <taxon>Agaricomycotina</taxon>
        <taxon>Agaricomycetes</taxon>
        <taxon>Agaricomycetidae</taxon>
        <taxon>Boletales</taxon>
        <taxon>Suillineae</taxon>
        <taxon>Suillaceae</taxon>
        <taxon>Suillus</taxon>
    </lineage>
</organism>
<dbReference type="InterPro" id="IPR027806">
    <property type="entry name" value="HARBI1_dom"/>
</dbReference>
<keyword evidence="4" id="KW-0540">Nuclease</keyword>
<protein>
    <recommendedName>
        <fullName evidence="8">DDE Tnp4 domain-containing protein</fullName>
    </recommendedName>
</protein>
<dbReference type="GO" id="GO:0005634">
    <property type="term" value="C:nucleus"/>
    <property type="evidence" value="ECO:0007669"/>
    <property type="project" value="UniProtKB-SubCell"/>
</dbReference>
<evidence type="ECO:0000313" key="10">
    <source>
        <dbReference type="Proteomes" id="UP000054485"/>
    </source>
</evidence>
<comment type="cofactor">
    <cofactor evidence="1">
        <name>a divalent metal cation</name>
        <dbReference type="ChEBI" id="CHEBI:60240"/>
    </cofactor>
</comment>
<keyword evidence="5" id="KW-0479">Metal-binding</keyword>
<dbReference type="AlphaFoldDB" id="A0A0C9ZR85"/>
<evidence type="ECO:0000256" key="2">
    <source>
        <dbReference type="ARBA" id="ARBA00004123"/>
    </source>
</evidence>
<dbReference type="Pfam" id="PF13359">
    <property type="entry name" value="DDE_Tnp_4"/>
    <property type="match status" value="1"/>
</dbReference>
<evidence type="ECO:0000256" key="5">
    <source>
        <dbReference type="ARBA" id="ARBA00022723"/>
    </source>
</evidence>
<feature type="non-terminal residue" evidence="9">
    <location>
        <position position="203"/>
    </location>
</feature>
<reference evidence="10" key="2">
    <citation type="submission" date="2015-01" db="EMBL/GenBank/DDBJ databases">
        <title>Evolutionary Origins and Diversification of the Mycorrhizal Mutualists.</title>
        <authorList>
            <consortium name="DOE Joint Genome Institute"/>
            <consortium name="Mycorrhizal Genomics Consortium"/>
            <person name="Kohler A."/>
            <person name="Kuo A."/>
            <person name="Nagy L.G."/>
            <person name="Floudas D."/>
            <person name="Copeland A."/>
            <person name="Barry K.W."/>
            <person name="Cichocki N."/>
            <person name="Veneault-Fourrey C."/>
            <person name="LaButti K."/>
            <person name="Lindquist E.A."/>
            <person name="Lipzen A."/>
            <person name="Lundell T."/>
            <person name="Morin E."/>
            <person name="Murat C."/>
            <person name="Riley R."/>
            <person name="Ohm R."/>
            <person name="Sun H."/>
            <person name="Tunlid A."/>
            <person name="Henrissat B."/>
            <person name="Grigoriev I.V."/>
            <person name="Hibbett D.S."/>
            <person name="Martin F."/>
        </authorList>
    </citation>
    <scope>NUCLEOTIDE SEQUENCE [LARGE SCALE GENOMIC DNA]</scope>
    <source>
        <strain evidence="10">UH-Slu-Lm8-n1</strain>
    </source>
</reference>
<dbReference type="GO" id="GO:0046872">
    <property type="term" value="F:metal ion binding"/>
    <property type="evidence" value="ECO:0007669"/>
    <property type="project" value="UniProtKB-KW"/>
</dbReference>
<evidence type="ECO:0000256" key="1">
    <source>
        <dbReference type="ARBA" id="ARBA00001968"/>
    </source>
</evidence>
<evidence type="ECO:0000313" key="9">
    <source>
        <dbReference type="EMBL" id="KIK40255.1"/>
    </source>
</evidence>
<dbReference type="PANTHER" id="PTHR22930">
    <property type="match status" value="1"/>
</dbReference>
<accession>A0A0C9ZR85</accession>
<keyword evidence="7" id="KW-0539">Nucleus</keyword>
<evidence type="ECO:0000256" key="6">
    <source>
        <dbReference type="ARBA" id="ARBA00022801"/>
    </source>
</evidence>